<dbReference type="Proteomes" id="UP001379533">
    <property type="component" value="Chromosome"/>
</dbReference>
<keyword evidence="1" id="KW-0812">Transmembrane</keyword>
<feature type="transmembrane region" description="Helical" evidence="1">
    <location>
        <begin position="12"/>
        <end position="31"/>
    </location>
</feature>
<dbReference type="InterPro" id="IPR045584">
    <property type="entry name" value="Pilin-like"/>
</dbReference>
<dbReference type="RefSeq" id="WP_394838392.1">
    <property type="nucleotide sequence ID" value="NZ_CP089982.1"/>
</dbReference>
<evidence type="ECO:0000313" key="3">
    <source>
        <dbReference type="Proteomes" id="UP001379533"/>
    </source>
</evidence>
<evidence type="ECO:0000313" key="2">
    <source>
        <dbReference type="EMBL" id="WXA98324.1"/>
    </source>
</evidence>
<organism evidence="2 3">
    <name type="scientific">Pendulispora brunnea</name>
    <dbReference type="NCBI Taxonomy" id="2905690"/>
    <lineage>
        <taxon>Bacteria</taxon>
        <taxon>Pseudomonadati</taxon>
        <taxon>Myxococcota</taxon>
        <taxon>Myxococcia</taxon>
        <taxon>Myxococcales</taxon>
        <taxon>Sorangiineae</taxon>
        <taxon>Pendulisporaceae</taxon>
        <taxon>Pendulispora</taxon>
    </lineage>
</organism>
<dbReference type="EMBL" id="CP089982">
    <property type="protein sequence ID" value="WXA98324.1"/>
    <property type="molecule type" value="Genomic_DNA"/>
</dbReference>
<evidence type="ECO:0000256" key="1">
    <source>
        <dbReference type="SAM" id="Phobius"/>
    </source>
</evidence>
<keyword evidence="1" id="KW-0472">Membrane</keyword>
<reference evidence="2 3" key="1">
    <citation type="submission" date="2021-12" db="EMBL/GenBank/DDBJ databases">
        <title>Discovery of the Pendulisporaceae a myxobacterial family with distinct sporulation behavior and unique specialized metabolism.</title>
        <authorList>
            <person name="Garcia R."/>
            <person name="Popoff A."/>
            <person name="Bader C.D."/>
            <person name="Loehr J."/>
            <person name="Walesch S."/>
            <person name="Walt C."/>
            <person name="Boldt J."/>
            <person name="Bunk B."/>
            <person name="Haeckl F.J.F.P.J."/>
            <person name="Gunesch A.P."/>
            <person name="Birkelbach J."/>
            <person name="Nuebel U."/>
            <person name="Pietschmann T."/>
            <person name="Bach T."/>
            <person name="Mueller R."/>
        </authorList>
    </citation>
    <scope>NUCLEOTIDE SEQUENCE [LARGE SCALE GENOMIC DNA]</scope>
    <source>
        <strain evidence="2 3">MSr12523</strain>
    </source>
</reference>
<sequence length="37" mass="4136">MRHIHNGFTLIKMLVVVAMVGLFAGLALYGVRQSHVR</sequence>
<proteinExistence type="predicted"/>
<keyword evidence="3" id="KW-1185">Reference proteome</keyword>
<dbReference type="InterPro" id="IPR012902">
    <property type="entry name" value="N_methyl_site"/>
</dbReference>
<dbReference type="NCBIfam" id="TIGR02532">
    <property type="entry name" value="IV_pilin_GFxxxE"/>
    <property type="match status" value="1"/>
</dbReference>
<dbReference type="SUPFAM" id="SSF54523">
    <property type="entry name" value="Pili subunits"/>
    <property type="match status" value="1"/>
</dbReference>
<accession>A0ABZ2KIE1</accession>
<gene>
    <name evidence="2" type="ORF">LZC95_15970</name>
</gene>
<keyword evidence="1" id="KW-1133">Transmembrane helix</keyword>
<protein>
    <submittedName>
        <fullName evidence="2">Type II secretion system GspH family protein</fullName>
    </submittedName>
</protein>
<name>A0ABZ2KIE1_9BACT</name>